<name>E6QVY8_9ZZZZ</name>
<accession>E6QVY8</accession>
<organism evidence="1">
    <name type="scientific">mine drainage metagenome</name>
    <dbReference type="NCBI Taxonomy" id="410659"/>
    <lineage>
        <taxon>unclassified sequences</taxon>
        <taxon>metagenomes</taxon>
        <taxon>ecological metagenomes</taxon>
    </lineage>
</organism>
<dbReference type="AlphaFoldDB" id="E6QVY8"/>
<protein>
    <submittedName>
        <fullName evidence="1">Uncharacterized protein</fullName>
    </submittedName>
</protein>
<comment type="caution">
    <text evidence="1">The sequence shown here is derived from an EMBL/GenBank/DDBJ whole genome shotgun (WGS) entry which is preliminary data.</text>
</comment>
<proteinExistence type="predicted"/>
<reference evidence="1" key="1">
    <citation type="submission" date="2009-10" db="EMBL/GenBank/DDBJ databases">
        <title>Diversity of trophic interactions inside an arsenic-rich microbial ecosystem.</title>
        <authorList>
            <person name="Bertin P.N."/>
            <person name="Heinrich-Salmeron A."/>
            <person name="Pelletier E."/>
            <person name="Goulhen-Chollet F."/>
            <person name="Arsene-Ploetze F."/>
            <person name="Gallien S."/>
            <person name="Calteau A."/>
            <person name="Vallenet D."/>
            <person name="Casiot C."/>
            <person name="Chane-Woon-Ming B."/>
            <person name="Giloteaux L."/>
            <person name="Barakat M."/>
            <person name="Bonnefoy V."/>
            <person name="Bruneel O."/>
            <person name="Chandler M."/>
            <person name="Cleiss J."/>
            <person name="Duran R."/>
            <person name="Elbaz-Poulichet F."/>
            <person name="Fonknechten N."/>
            <person name="Lauga B."/>
            <person name="Mornico D."/>
            <person name="Ortet P."/>
            <person name="Schaeffer C."/>
            <person name="Siguier P."/>
            <person name="Alexander Thil Smith A."/>
            <person name="Van Dorsselaer A."/>
            <person name="Weissenbach J."/>
            <person name="Medigue C."/>
            <person name="Le Paslier D."/>
        </authorList>
    </citation>
    <scope>NUCLEOTIDE SEQUENCE</scope>
</reference>
<sequence length="128" mass="15046">MKARLLHEHWTLILTKPEDADLLKFQKGDFHSVSLKEAQKRLTSIIQQGLTKDEFDCFLALGDHRNRMVHFFHPDQHASKSEIEKIVSQQCRAWFYLHRVLTQRWNGVFAGYRASCKTPRATEVNVMH</sequence>
<evidence type="ECO:0000313" key="1">
    <source>
        <dbReference type="EMBL" id="CBI11411.1"/>
    </source>
</evidence>
<gene>
    <name evidence="1" type="ORF">CARN7_2238</name>
</gene>
<dbReference type="EMBL" id="CABR01000142">
    <property type="protein sequence ID" value="CBI11411.1"/>
    <property type="molecule type" value="Genomic_DNA"/>
</dbReference>